<sequence length="192" mass="20780">MSADQRDIRMSDADRESVIARLNTAVSEGRLTMAEFEERVDGVLRARTYGEVEPFVADLPAAALPAVAPTDTAVELRSHAGQIRRSGRWAVPRKLVVRSRAGIVKLDFREAVLTQRVVEIELATQAGNTVIVLPKGATADLDRLSTTAGTVFCRVPSFPEPGGTAPHLVISGSSAAGSVVVRYPFRLGRWTW</sequence>
<dbReference type="InterPro" id="IPR012551">
    <property type="entry name" value="DUF1707_SHOCT-like"/>
</dbReference>
<evidence type="ECO:0000313" key="2">
    <source>
        <dbReference type="EMBL" id="SNT63519.1"/>
    </source>
</evidence>
<keyword evidence="3" id="KW-1185">Reference proteome</keyword>
<evidence type="ECO:0000313" key="3">
    <source>
        <dbReference type="Proteomes" id="UP000198362"/>
    </source>
</evidence>
<protein>
    <recommendedName>
        <fullName evidence="1">DUF1707 domain-containing protein</fullName>
    </recommendedName>
</protein>
<accession>A0A239PAQ6</accession>
<feature type="domain" description="DUF1707" evidence="1">
    <location>
        <begin position="8"/>
        <end position="60"/>
    </location>
</feature>
<organism evidence="2 3">
    <name type="scientific">Asanoa hainanensis</name>
    <dbReference type="NCBI Taxonomy" id="560556"/>
    <lineage>
        <taxon>Bacteria</taxon>
        <taxon>Bacillati</taxon>
        <taxon>Actinomycetota</taxon>
        <taxon>Actinomycetes</taxon>
        <taxon>Micromonosporales</taxon>
        <taxon>Micromonosporaceae</taxon>
        <taxon>Asanoa</taxon>
    </lineage>
</organism>
<dbReference type="AlphaFoldDB" id="A0A239PAQ6"/>
<reference evidence="2 3" key="1">
    <citation type="submission" date="2017-06" db="EMBL/GenBank/DDBJ databases">
        <authorList>
            <person name="Kim H.J."/>
            <person name="Triplett B.A."/>
        </authorList>
    </citation>
    <scope>NUCLEOTIDE SEQUENCE [LARGE SCALE GENOMIC DNA]</scope>
    <source>
        <strain evidence="2 3">CGMCC 4.5593</strain>
    </source>
</reference>
<dbReference type="PANTHER" id="PTHR40763:SF5">
    <property type="entry name" value="MEMBRANE PROTEIN"/>
    <property type="match status" value="1"/>
</dbReference>
<dbReference type="Proteomes" id="UP000198362">
    <property type="component" value="Unassembled WGS sequence"/>
</dbReference>
<dbReference type="RefSeq" id="WP_144022844.1">
    <property type="nucleotide sequence ID" value="NZ_FZPH01000015.1"/>
</dbReference>
<dbReference type="EMBL" id="FZPH01000015">
    <property type="protein sequence ID" value="SNT63519.1"/>
    <property type="molecule type" value="Genomic_DNA"/>
</dbReference>
<dbReference type="PANTHER" id="PTHR40763">
    <property type="entry name" value="MEMBRANE PROTEIN-RELATED"/>
    <property type="match status" value="1"/>
</dbReference>
<name>A0A239PAQ6_9ACTN</name>
<evidence type="ECO:0000259" key="1">
    <source>
        <dbReference type="Pfam" id="PF08044"/>
    </source>
</evidence>
<dbReference type="Pfam" id="PF08044">
    <property type="entry name" value="DUF1707"/>
    <property type="match status" value="1"/>
</dbReference>
<dbReference type="OrthoDB" id="3428481at2"/>
<proteinExistence type="predicted"/>
<gene>
    <name evidence="2" type="ORF">SAMN05421812_115126</name>
</gene>